<dbReference type="SUPFAM" id="SSF48371">
    <property type="entry name" value="ARM repeat"/>
    <property type="match status" value="3"/>
</dbReference>
<evidence type="ECO:0000256" key="10">
    <source>
        <dbReference type="ARBA" id="ARBA00080859"/>
    </source>
</evidence>
<dbReference type="PANTHER" id="PTHR12839:SF7">
    <property type="entry name" value="REGULATOR OF NONSENSE TRANSCRIPTS 2"/>
    <property type="match status" value="1"/>
</dbReference>
<dbReference type="FunFam" id="1.25.40.180:FF:000023">
    <property type="entry name" value="regulator of nonsense transcripts 2 isoform X1"/>
    <property type="match status" value="1"/>
</dbReference>
<keyword evidence="3" id="KW-0597">Phosphoprotein</keyword>
<evidence type="ECO:0000256" key="1">
    <source>
        <dbReference type="ARBA" id="ARBA00004556"/>
    </source>
</evidence>
<organism evidence="14 15">
    <name type="scientific">Oncorhynchus kisutch</name>
    <name type="common">Coho salmon</name>
    <name type="synonym">Salmo kisutch</name>
    <dbReference type="NCBI Taxonomy" id="8019"/>
    <lineage>
        <taxon>Eukaryota</taxon>
        <taxon>Metazoa</taxon>
        <taxon>Chordata</taxon>
        <taxon>Craniata</taxon>
        <taxon>Vertebrata</taxon>
        <taxon>Euteleostomi</taxon>
        <taxon>Actinopterygii</taxon>
        <taxon>Neopterygii</taxon>
        <taxon>Teleostei</taxon>
        <taxon>Protacanthopterygii</taxon>
        <taxon>Salmoniformes</taxon>
        <taxon>Salmonidae</taxon>
        <taxon>Salmoninae</taxon>
        <taxon>Oncorhynchus</taxon>
    </lineage>
</organism>
<evidence type="ECO:0000256" key="8">
    <source>
        <dbReference type="ARBA" id="ARBA00059351"/>
    </source>
</evidence>
<keyword evidence="15" id="KW-1185">Reference proteome</keyword>
<reference evidence="14" key="2">
    <citation type="submission" date="2025-09" db="UniProtKB">
        <authorList>
            <consortium name="Ensembl"/>
        </authorList>
    </citation>
    <scope>IDENTIFICATION</scope>
</reference>
<keyword evidence="5" id="KW-0694">RNA-binding</keyword>
<accession>A0A8C7FJZ7</accession>
<evidence type="ECO:0000256" key="4">
    <source>
        <dbReference type="ARBA" id="ARBA00022737"/>
    </source>
</evidence>
<keyword evidence="6 11" id="KW-0175">Coiled coil</keyword>
<dbReference type="PANTHER" id="PTHR12839">
    <property type="entry name" value="NONSENSE-MEDIATED MRNA DECAY PROTEIN 2 UP-FRAMESHIFT SUPPRESSOR 2"/>
    <property type="match status" value="1"/>
</dbReference>
<dbReference type="GeneTree" id="ENSGT00530000064318"/>
<evidence type="ECO:0000256" key="9">
    <source>
        <dbReference type="ARBA" id="ARBA00068726"/>
    </source>
</evidence>
<comment type="function">
    <text evidence="8">Involved in nonsense-mediated decay (NMD) of mRNAs containing premature stop codons by associating with the nuclear exon junction complex (EJC). Recruited by UPF3B associated with the EJC core at the cytoplasmic side of the nuclear envelope and the subsequent formation of an UPF1-UPF2-UPF3 surveillance complex (including UPF1 bound to release factors at the stalled ribosome) is believed to activate NMD. In cooperation with UPF3B stimulates both ATPase and RNA helicase activities of UPF1. Binds spliced mRNA.</text>
</comment>
<name>A0A8C7FJZ7_ONCKI</name>
<dbReference type="InterPro" id="IPR003890">
    <property type="entry name" value="MIF4G-like_typ-3"/>
</dbReference>
<feature type="domain" description="MIF4G" evidence="13">
    <location>
        <begin position="164"/>
        <end position="360"/>
    </location>
</feature>
<evidence type="ECO:0000313" key="14">
    <source>
        <dbReference type="Ensembl" id="ENSOKIP00005028990.1"/>
    </source>
</evidence>
<protein>
    <recommendedName>
        <fullName evidence="9">Regulator of nonsense transcripts 2</fullName>
    </recommendedName>
    <alternativeName>
        <fullName evidence="10">Up-frameshift suppressor 2 homolog</fullName>
    </alternativeName>
</protein>
<evidence type="ECO:0000256" key="3">
    <source>
        <dbReference type="ARBA" id="ARBA00022553"/>
    </source>
</evidence>
<dbReference type="GO" id="GO:0035145">
    <property type="term" value="C:exon-exon junction complex"/>
    <property type="evidence" value="ECO:0007669"/>
    <property type="project" value="TreeGrafter"/>
</dbReference>
<dbReference type="GO" id="GO:0048471">
    <property type="term" value="C:perinuclear region of cytoplasm"/>
    <property type="evidence" value="ECO:0007669"/>
    <property type="project" value="UniProtKB-SubCell"/>
</dbReference>
<evidence type="ECO:0000256" key="11">
    <source>
        <dbReference type="SAM" id="Coils"/>
    </source>
</evidence>
<dbReference type="Gene3D" id="1.25.40.180">
    <property type="match status" value="3"/>
</dbReference>
<evidence type="ECO:0000256" key="5">
    <source>
        <dbReference type="ARBA" id="ARBA00022884"/>
    </source>
</evidence>
<feature type="region of interest" description="Disordered" evidence="12">
    <location>
        <begin position="1"/>
        <end position="130"/>
    </location>
</feature>
<dbReference type="InterPro" id="IPR016024">
    <property type="entry name" value="ARM-type_fold"/>
</dbReference>
<dbReference type="AlphaFoldDB" id="A0A8C7FJZ7"/>
<dbReference type="GO" id="GO:0000184">
    <property type="term" value="P:nuclear-transcribed mRNA catabolic process, nonsense-mediated decay"/>
    <property type="evidence" value="ECO:0007669"/>
    <property type="project" value="UniProtKB-KW"/>
</dbReference>
<feature type="domain" description="MIF4G" evidence="13">
    <location>
        <begin position="751"/>
        <end position="950"/>
    </location>
</feature>
<sequence>MPAEGKRSLNMDEKEVSSFSNKEKDRDADRRLASSRDKVKDEAKMSGKKDIGKAAEEKRRRLEEDKRKKEEKERKRKEEEKQKAEEEQRKKEEEEKKQQEEQERKVQEEEAKRQREEEAKEEGHQLHQEAWERHQCRKELRVRNQNAHEGRPEETFFSRLDSSLKKNTAFVKKLRTLTEQQRDALSNDFGSLNLSKYIGEAVGSVVEAKLKISDVGCAVHLCSLFHQRYAEFAPLLLQAWKRHFEARKEEKAPNVSKLRTDLRFIAELTIVGLFTDKEGLSLIYEQLKSIIGTDRETHTHVSVVISFCKHCGDDIAGLVPRKVKAAREKFGLAFPPSEIINTEKQQPFQNLLREYFTSLTKHLKKDHRELQNIERQNRRILHSKGELSEDRHKQHEEFATSYQKLLANTQSLADFLDENMPELPLDKTVQEEHGPGIDIFTPGKPGEYDLEGGIWEDEDARNFYENMVDLKAFVPAILFKDNEKSKDKEEAAAKEAKDAAATTEELELELEALDIADDPLELDGPDEAENEAELAKKLLDEQEQEDEEASTGSHLKLIVDAFIQQLPNCVNRDLIDKAAMDFCMNMNTKSNRRKLVRALFTVPRQRLDLLPFYSRLVATLHPCMSDVADDLCSILKGDFRFHIRKKDQINIETKNKTVRFIGELAKFKLFSKTDTLHCLKMLLSDFSHHHIEMACTLLETSGRFLFRSPDSHLRTSVLLVHTHMHAHAHTAMNARTCTTQEVAVIMIRSPLGGSLHEQMRKLPWQDPESKGYLICCMVNIWNVKYNSIHCVANLLAGLVAYQEDVGIHVVDGVLEDIRLGMEVNQPKFNQRRISSAKFLGELYNYRMVESAVIFRTLFSFISFGVNPDGGPSPLDPPEHLFRIRMVCTLLDTCGQYFDRGSSKRKLDCFLIYFQRYIWWKKSVEVWSAEHQFPIDIDYMISDTLELLRPKMRLCISLEDSARQVTELEREFLVKLGKRPREIDTQERMHKGTHTCTHTTTRLLKILVIRQSPRCVCVCLQLATTATEMTATLNILLQLEWVARNKLALNISETKSIVFGTKHSLNLKPQQNLVINNVEIEQVEMTKLLGVTLDCKLSWSKHIDAVVANMGRMLSV</sequence>
<keyword evidence="7" id="KW-0866">Nonsense-mediated mRNA decay</keyword>
<dbReference type="Ensembl" id="ENSOKIT00005030674.1">
    <property type="protein sequence ID" value="ENSOKIP00005028990.1"/>
    <property type="gene ID" value="ENSOKIG00005012409.1"/>
</dbReference>
<dbReference type="SMART" id="SM00543">
    <property type="entry name" value="MIF4G"/>
    <property type="match status" value="3"/>
</dbReference>
<evidence type="ECO:0000256" key="7">
    <source>
        <dbReference type="ARBA" id="ARBA00023161"/>
    </source>
</evidence>
<dbReference type="GO" id="GO:0005829">
    <property type="term" value="C:cytosol"/>
    <property type="evidence" value="ECO:0007669"/>
    <property type="project" value="UniProtKB-ARBA"/>
</dbReference>
<evidence type="ECO:0000256" key="6">
    <source>
        <dbReference type="ARBA" id="ARBA00023054"/>
    </source>
</evidence>
<keyword evidence="2" id="KW-0963">Cytoplasm</keyword>
<evidence type="ECO:0000256" key="2">
    <source>
        <dbReference type="ARBA" id="ARBA00022490"/>
    </source>
</evidence>
<evidence type="ECO:0000259" key="13">
    <source>
        <dbReference type="SMART" id="SM00543"/>
    </source>
</evidence>
<dbReference type="GO" id="GO:0003723">
    <property type="term" value="F:RNA binding"/>
    <property type="evidence" value="ECO:0007669"/>
    <property type="project" value="UniProtKB-KW"/>
</dbReference>
<evidence type="ECO:0000256" key="12">
    <source>
        <dbReference type="SAM" id="MobiDB-lite"/>
    </source>
</evidence>
<comment type="subcellular location">
    <subcellularLocation>
        <location evidence="1">Cytoplasm</location>
        <location evidence="1">Perinuclear region</location>
    </subcellularLocation>
</comment>
<dbReference type="InterPro" id="IPR039762">
    <property type="entry name" value="Nmd2/UPF2"/>
</dbReference>
<feature type="coiled-coil region" evidence="11">
    <location>
        <begin position="486"/>
        <end position="548"/>
    </location>
</feature>
<evidence type="ECO:0000313" key="15">
    <source>
        <dbReference type="Proteomes" id="UP000694557"/>
    </source>
</evidence>
<dbReference type="FunFam" id="1.25.40.180:FF:000015">
    <property type="entry name" value="regulator of nonsense transcripts 2 isoform X1"/>
    <property type="match status" value="1"/>
</dbReference>
<proteinExistence type="predicted"/>
<feature type="domain" description="MIF4G" evidence="13">
    <location>
        <begin position="560"/>
        <end position="750"/>
    </location>
</feature>
<dbReference type="Pfam" id="PF02854">
    <property type="entry name" value="MIF4G"/>
    <property type="match status" value="3"/>
</dbReference>
<dbReference type="Proteomes" id="UP000694557">
    <property type="component" value="Unassembled WGS sequence"/>
</dbReference>
<dbReference type="FunFam" id="1.25.40.180:FF:000014">
    <property type="entry name" value="Putative regulator of nonsense transcripts 2"/>
    <property type="match status" value="1"/>
</dbReference>
<reference evidence="14" key="1">
    <citation type="submission" date="2025-08" db="UniProtKB">
        <authorList>
            <consortium name="Ensembl"/>
        </authorList>
    </citation>
    <scope>IDENTIFICATION</scope>
</reference>
<gene>
    <name evidence="14" type="primary">UPF2</name>
</gene>
<keyword evidence="4" id="KW-0677">Repeat</keyword>